<gene>
    <name evidence="1" type="primary">orf06903</name>
    <name evidence="1" type="ORF">Q903MT_gene6849</name>
</gene>
<dbReference type="EMBL" id="MK697706">
    <property type="protein sequence ID" value="QHR92801.1"/>
    <property type="molecule type" value="Genomic_DNA"/>
</dbReference>
<evidence type="ECO:0000313" key="1">
    <source>
        <dbReference type="EMBL" id="QHR92801.1"/>
    </source>
</evidence>
<proteinExistence type="predicted"/>
<reference evidence="1" key="1">
    <citation type="submission" date="2019-03" db="EMBL/GenBank/DDBJ databases">
        <title>Largest Complete Mitochondrial Genome of a Gymnosperm, Sitka Spruce (Picea sitchensis), Indicates Complex Physical Structure.</title>
        <authorList>
            <person name="Jackman S.D."/>
            <person name="Coombe L."/>
            <person name="Warren R."/>
            <person name="Kirk H."/>
            <person name="Trinh E."/>
            <person name="McLeod T."/>
            <person name="Pleasance S."/>
            <person name="Pandoh P."/>
            <person name="Zhao Y."/>
            <person name="Coope R."/>
            <person name="Bousquet J."/>
            <person name="Bohlmann J.C."/>
            <person name="Jones S.J.M."/>
            <person name="Birol I."/>
        </authorList>
    </citation>
    <scope>NUCLEOTIDE SEQUENCE</scope>
    <source>
        <strain evidence="1">Q903</strain>
    </source>
</reference>
<keyword evidence="1" id="KW-0496">Mitochondrion</keyword>
<name>A0A6B9XV50_PICSI</name>
<geneLocation type="mitochondrion" evidence="1"/>
<sequence>MFIPVISFWLSENVYSRSNRFSFEWFCFATLMGQLVDEVQHRLYGLDQFAWTTSLVRPFGRFVS</sequence>
<organism evidence="1">
    <name type="scientific">Picea sitchensis</name>
    <name type="common">Sitka spruce</name>
    <name type="synonym">Pinus sitchensis</name>
    <dbReference type="NCBI Taxonomy" id="3332"/>
    <lineage>
        <taxon>Eukaryota</taxon>
        <taxon>Viridiplantae</taxon>
        <taxon>Streptophyta</taxon>
        <taxon>Embryophyta</taxon>
        <taxon>Tracheophyta</taxon>
        <taxon>Spermatophyta</taxon>
        <taxon>Pinopsida</taxon>
        <taxon>Pinidae</taxon>
        <taxon>Conifers I</taxon>
        <taxon>Pinales</taxon>
        <taxon>Pinaceae</taxon>
        <taxon>Picea</taxon>
    </lineage>
</organism>
<protein>
    <submittedName>
        <fullName evidence="1">Uncharacterized protein</fullName>
    </submittedName>
</protein>
<accession>A0A6B9XV50</accession>
<dbReference type="AlphaFoldDB" id="A0A6B9XV50"/>